<accession>A0A3N1PVE8</accession>
<dbReference type="InterPro" id="IPR036291">
    <property type="entry name" value="NAD(P)-bd_dom_sf"/>
</dbReference>
<name>A0A3N1PVE8_9GAMM</name>
<dbReference type="RefSeq" id="WP_123421012.1">
    <property type="nucleotide sequence ID" value="NZ_RJUL01000003.1"/>
</dbReference>
<proteinExistence type="predicted"/>
<dbReference type="Pfam" id="PF01370">
    <property type="entry name" value="Epimerase"/>
    <property type="match status" value="1"/>
</dbReference>
<feature type="domain" description="NAD-dependent epimerase/dehydratase" evidence="1">
    <location>
        <begin position="7"/>
        <end position="212"/>
    </location>
</feature>
<evidence type="ECO:0000313" key="3">
    <source>
        <dbReference type="Proteomes" id="UP000268033"/>
    </source>
</evidence>
<reference evidence="2 3" key="1">
    <citation type="submission" date="2018-11" db="EMBL/GenBank/DDBJ databases">
        <title>Genomic Encyclopedia of Type Strains, Phase IV (KMG-IV): sequencing the most valuable type-strain genomes for metagenomic binning, comparative biology and taxonomic classification.</title>
        <authorList>
            <person name="Goeker M."/>
        </authorList>
    </citation>
    <scope>NUCLEOTIDE SEQUENCE [LARGE SCALE GENOMIC DNA]</scope>
    <source>
        <strain evidence="2 3">DSM 21945</strain>
    </source>
</reference>
<dbReference type="STRING" id="584787.GCA_001247655_00307"/>
<dbReference type="GO" id="GO:0005737">
    <property type="term" value="C:cytoplasm"/>
    <property type="evidence" value="ECO:0007669"/>
    <property type="project" value="TreeGrafter"/>
</dbReference>
<evidence type="ECO:0000313" key="2">
    <source>
        <dbReference type="EMBL" id="ROQ28526.1"/>
    </source>
</evidence>
<organism evidence="2 3">
    <name type="scientific">Gallaecimonas pentaromativorans</name>
    <dbReference type="NCBI Taxonomy" id="584787"/>
    <lineage>
        <taxon>Bacteria</taxon>
        <taxon>Pseudomonadati</taxon>
        <taxon>Pseudomonadota</taxon>
        <taxon>Gammaproteobacteria</taxon>
        <taxon>Enterobacterales</taxon>
        <taxon>Gallaecimonadaceae</taxon>
        <taxon>Gallaecimonas</taxon>
    </lineage>
</organism>
<dbReference type="PANTHER" id="PTHR48079:SF6">
    <property type="entry name" value="NAD(P)-BINDING DOMAIN-CONTAINING PROTEIN-RELATED"/>
    <property type="match status" value="1"/>
</dbReference>
<dbReference type="InterPro" id="IPR051783">
    <property type="entry name" value="NAD(P)-dependent_oxidoreduct"/>
</dbReference>
<evidence type="ECO:0000259" key="1">
    <source>
        <dbReference type="Pfam" id="PF01370"/>
    </source>
</evidence>
<dbReference type="GO" id="GO:0004029">
    <property type="term" value="F:aldehyde dehydrogenase (NAD+) activity"/>
    <property type="evidence" value="ECO:0007669"/>
    <property type="project" value="TreeGrafter"/>
</dbReference>
<gene>
    <name evidence="2" type="ORF">EDC28_103119</name>
</gene>
<dbReference type="Proteomes" id="UP000268033">
    <property type="component" value="Unassembled WGS sequence"/>
</dbReference>
<keyword evidence="3" id="KW-1185">Reference proteome</keyword>
<sequence length="316" mass="34356">MMSNSKVLVLGATGGIGGEVARHLADTGWQVSALARRQVVGEHPAVHWLLGDAMDASAVAKAAKGCEVIVHAVNPPGYKNWAGLALPMLEHTLAAAKAQKATVLLPGTLYNYGPDSFPLIDEAAPQQPLTRKGVIRVAMEQRLRAFADEGGQAIVVRAGDFFGPRAGNNWFAQWVRPGKAVTRVVNPGSCGHQWAYLPDLAKAMVEVLVKRQQLPAFSNLHFEGHWDSDGKQMANAIADVARRYTGKAPKMTGFPWAWVPALGLFNETLRELNEMRYLWQQPVRLDNSQLQALLGAEPHTPLHQAVEESLRGLGCL</sequence>
<dbReference type="InterPro" id="IPR001509">
    <property type="entry name" value="Epimerase_deHydtase"/>
</dbReference>
<dbReference type="SUPFAM" id="SSF51735">
    <property type="entry name" value="NAD(P)-binding Rossmann-fold domains"/>
    <property type="match status" value="1"/>
</dbReference>
<dbReference type="PANTHER" id="PTHR48079">
    <property type="entry name" value="PROTEIN YEEZ"/>
    <property type="match status" value="1"/>
</dbReference>
<comment type="caution">
    <text evidence="2">The sequence shown here is derived from an EMBL/GenBank/DDBJ whole genome shotgun (WGS) entry which is preliminary data.</text>
</comment>
<dbReference type="Gene3D" id="3.40.50.720">
    <property type="entry name" value="NAD(P)-binding Rossmann-like Domain"/>
    <property type="match status" value="1"/>
</dbReference>
<dbReference type="AlphaFoldDB" id="A0A3N1PVE8"/>
<dbReference type="EMBL" id="RJUL01000003">
    <property type="protein sequence ID" value="ROQ28526.1"/>
    <property type="molecule type" value="Genomic_DNA"/>
</dbReference>
<protein>
    <submittedName>
        <fullName evidence="2">Nucleoside-diphosphate-sugar epimerase</fullName>
    </submittedName>
</protein>